<dbReference type="InterPro" id="IPR002763">
    <property type="entry name" value="DUF72"/>
</dbReference>
<dbReference type="SUPFAM" id="SSF117396">
    <property type="entry name" value="TM1631-like"/>
    <property type="match status" value="1"/>
</dbReference>
<evidence type="ECO:0000313" key="1">
    <source>
        <dbReference type="EMBL" id="CAG5086951.1"/>
    </source>
</evidence>
<evidence type="ECO:0000313" key="2">
    <source>
        <dbReference type="Proteomes" id="UP000683507"/>
    </source>
</evidence>
<accession>A0A916JQI7</accession>
<organism evidence="1 2">
    <name type="scientific">Parvicella tangerina</name>
    <dbReference type="NCBI Taxonomy" id="2829795"/>
    <lineage>
        <taxon>Bacteria</taxon>
        <taxon>Pseudomonadati</taxon>
        <taxon>Bacteroidota</taxon>
        <taxon>Flavobacteriia</taxon>
        <taxon>Flavobacteriales</taxon>
        <taxon>Parvicellaceae</taxon>
        <taxon>Parvicella</taxon>
    </lineage>
</organism>
<dbReference type="PANTHER" id="PTHR30348">
    <property type="entry name" value="UNCHARACTERIZED PROTEIN YECE"/>
    <property type="match status" value="1"/>
</dbReference>
<evidence type="ECO:0008006" key="3">
    <source>
        <dbReference type="Google" id="ProtNLM"/>
    </source>
</evidence>
<keyword evidence="2" id="KW-1185">Reference proteome</keyword>
<proteinExistence type="predicted"/>
<reference evidence="1" key="1">
    <citation type="submission" date="2021-04" db="EMBL/GenBank/DDBJ databases">
        <authorList>
            <person name="Rodrigo-Torres L."/>
            <person name="Arahal R. D."/>
            <person name="Lucena T."/>
        </authorList>
    </citation>
    <scope>NUCLEOTIDE SEQUENCE</scope>
    <source>
        <strain evidence="1">AS29M-1</strain>
    </source>
</reference>
<name>A0A916JQI7_9FLAO</name>
<dbReference type="Pfam" id="PF01904">
    <property type="entry name" value="DUF72"/>
    <property type="match status" value="1"/>
</dbReference>
<dbReference type="Proteomes" id="UP000683507">
    <property type="component" value="Chromosome"/>
</dbReference>
<dbReference type="AlphaFoldDB" id="A0A916JQI7"/>
<gene>
    <name evidence="1" type="ORF">CRYO30217_03346</name>
</gene>
<dbReference type="RefSeq" id="WP_258543527.1">
    <property type="nucleotide sequence ID" value="NZ_OU015584.1"/>
</dbReference>
<protein>
    <recommendedName>
        <fullName evidence="3">DUF72 domain-containing protein</fullName>
    </recommendedName>
</protein>
<dbReference type="KEGG" id="ptan:CRYO30217_03346"/>
<dbReference type="EMBL" id="OU015584">
    <property type="protein sequence ID" value="CAG5086951.1"/>
    <property type="molecule type" value="Genomic_DNA"/>
</dbReference>
<sequence length="292" mass="33917">MKFGKVESVKGIDLSLPADHPDTKKVFEAAKPDRASGLPPIYVGCAKWNRQELKGFYPRGTKDELTYYSTQFNSIELNASFYRIFPPEQFEKWKDKTPDGFKFFPKLPQEISHFKQLNDVGEVVDRYLNSAIRLEEKLGTMFLQLHERFAPNRFDKLSNFIELWPKELPLTVEVRHTDWFNETAVFDELFALLNSNGITCTLVDTAGRRDLIHMRMTTPKPFVRYVGANDPSDYDRLTEWVDRIGVWIEQGMTELDFFIHQNIEEASPLLAAHFVTLLNSRFGYDLHVPVMP</sequence>
<dbReference type="Gene3D" id="3.20.20.410">
    <property type="entry name" value="Protein of unknown function UPF0759"/>
    <property type="match status" value="1"/>
</dbReference>
<dbReference type="PANTHER" id="PTHR30348:SF9">
    <property type="entry name" value="UPF0759 PROTEIN YECE"/>
    <property type="match status" value="1"/>
</dbReference>
<dbReference type="InterPro" id="IPR036520">
    <property type="entry name" value="UPF0759_sf"/>
</dbReference>